<dbReference type="Gene3D" id="2.130.10.10">
    <property type="entry name" value="YVTN repeat-like/Quinoprotein amine dehydrogenase"/>
    <property type="match status" value="3"/>
</dbReference>
<evidence type="ECO:0000313" key="9">
    <source>
        <dbReference type="Proteomes" id="UP001497382"/>
    </source>
</evidence>
<dbReference type="PANTHER" id="PTHR22845">
    <property type="entry name" value="APOPTOTIC PROTEASE-ACTIVATING FACTOR 1"/>
    <property type="match status" value="1"/>
</dbReference>
<dbReference type="Gene3D" id="1.25.40.370">
    <property type="match status" value="1"/>
</dbReference>
<dbReference type="InterPro" id="IPR015943">
    <property type="entry name" value="WD40/YVTN_repeat-like_dom_sf"/>
</dbReference>
<dbReference type="InterPro" id="IPR048975">
    <property type="entry name" value="WHD_APAF1"/>
</dbReference>
<comment type="caution">
    <text evidence="8">The sequence shown here is derived from an EMBL/GenBank/DDBJ whole genome shotgun (WGS) entry which is preliminary data.</text>
</comment>
<dbReference type="Proteomes" id="UP001497382">
    <property type="component" value="Unassembled WGS sequence"/>
</dbReference>
<feature type="domain" description="APAF-1 helical" evidence="6">
    <location>
        <begin position="457"/>
        <end position="587"/>
    </location>
</feature>
<dbReference type="InterPro" id="IPR001680">
    <property type="entry name" value="WD40_rpt"/>
</dbReference>
<dbReference type="PROSITE" id="PS50294">
    <property type="entry name" value="WD_REPEATS_REGION"/>
    <property type="match status" value="4"/>
</dbReference>
<dbReference type="PROSITE" id="PS50082">
    <property type="entry name" value="WD_REPEATS_2"/>
    <property type="match status" value="5"/>
</dbReference>
<dbReference type="InterPro" id="IPR036388">
    <property type="entry name" value="WH-like_DNA-bd_sf"/>
</dbReference>
<proteinExistence type="predicted"/>
<protein>
    <recommendedName>
        <fullName evidence="10">Apoptotic protease-activating factor 1</fullName>
    </recommendedName>
</protein>
<dbReference type="GO" id="GO:0043531">
    <property type="term" value="F:ADP binding"/>
    <property type="evidence" value="ECO:0007669"/>
    <property type="project" value="InterPro"/>
</dbReference>
<feature type="repeat" description="WD" evidence="4">
    <location>
        <begin position="725"/>
        <end position="758"/>
    </location>
</feature>
<evidence type="ECO:0000259" key="5">
    <source>
        <dbReference type="Pfam" id="PF00931"/>
    </source>
</evidence>
<evidence type="ECO:0000259" key="7">
    <source>
        <dbReference type="Pfam" id="PF21296"/>
    </source>
</evidence>
<dbReference type="Pfam" id="PF17908">
    <property type="entry name" value="APAF1_C"/>
    <property type="match status" value="1"/>
</dbReference>
<evidence type="ECO:0000313" key="8">
    <source>
        <dbReference type="EMBL" id="CAL1294318.1"/>
    </source>
</evidence>
<dbReference type="InterPro" id="IPR019775">
    <property type="entry name" value="WD40_repeat_CS"/>
</dbReference>
<dbReference type="InterPro" id="IPR042197">
    <property type="entry name" value="Apaf_helical"/>
</dbReference>
<evidence type="ECO:0000256" key="2">
    <source>
        <dbReference type="ARBA" id="ARBA00022703"/>
    </source>
</evidence>
<dbReference type="SUPFAM" id="SSF47986">
    <property type="entry name" value="DEATH domain"/>
    <property type="match status" value="1"/>
</dbReference>
<dbReference type="InterPro" id="IPR011029">
    <property type="entry name" value="DEATH-like_dom_sf"/>
</dbReference>
<dbReference type="Gene3D" id="1.10.8.430">
    <property type="entry name" value="Helical domain of apoptotic protease-activating factors"/>
    <property type="match status" value="1"/>
</dbReference>
<dbReference type="GO" id="GO:0006915">
    <property type="term" value="P:apoptotic process"/>
    <property type="evidence" value="ECO:0007669"/>
    <property type="project" value="UniProtKB-KW"/>
</dbReference>
<feature type="domain" description="NB-ARC" evidence="5">
    <location>
        <begin position="122"/>
        <end position="291"/>
    </location>
</feature>
<dbReference type="InterPro" id="IPR027417">
    <property type="entry name" value="P-loop_NTPase"/>
</dbReference>
<evidence type="ECO:0000256" key="3">
    <source>
        <dbReference type="ARBA" id="ARBA00022737"/>
    </source>
</evidence>
<dbReference type="PANTHER" id="PTHR22845:SF5">
    <property type="entry name" value="APOPTOTIC PROTEASE-ACTIVATING FACTOR 1"/>
    <property type="match status" value="1"/>
</dbReference>
<dbReference type="Gene3D" id="1.10.533.10">
    <property type="entry name" value="Death Domain, Fas"/>
    <property type="match status" value="1"/>
</dbReference>
<feature type="domain" description="Apoptotic protease-activating factor 1 winged-helix" evidence="7">
    <location>
        <begin position="377"/>
        <end position="444"/>
    </location>
</feature>
<evidence type="ECO:0000259" key="6">
    <source>
        <dbReference type="Pfam" id="PF17908"/>
    </source>
</evidence>
<keyword evidence="1 4" id="KW-0853">WD repeat</keyword>
<gene>
    <name evidence="8" type="ORF">LARSCL_LOCUS18637</name>
</gene>
<dbReference type="SUPFAM" id="SSF50978">
    <property type="entry name" value="WD40 repeat-like"/>
    <property type="match status" value="2"/>
</dbReference>
<dbReference type="Gene3D" id="3.40.50.300">
    <property type="entry name" value="P-loop containing nucleotide triphosphate hydrolases"/>
    <property type="match status" value="1"/>
</dbReference>
<name>A0AAV2BG81_9ARAC</name>
<dbReference type="GO" id="GO:0005829">
    <property type="term" value="C:cytosol"/>
    <property type="evidence" value="ECO:0007669"/>
    <property type="project" value="UniProtKB-ARBA"/>
</dbReference>
<dbReference type="Gene3D" id="1.10.10.10">
    <property type="entry name" value="Winged helix-like DNA-binding domain superfamily/Winged helix DNA-binding domain"/>
    <property type="match status" value="1"/>
</dbReference>
<dbReference type="SUPFAM" id="SSF50998">
    <property type="entry name" value="Quinoprotein alcohol dehydrogenase-like"/>
    <property type="match status" value="1"/>
</dbReference>
<dbReference type="SUPFAM" id="SSF52540">
    <property type="entry name" value="P-loop containing nucleoside triphosphate hydrolases"/>
    <property type="match status" value="1"/>
</dbReference>
<feature type="repeat" description="WD" evidence="4">
    <location>
        <begin position="1026"/>
        <end position="1067"/>
    </location>
</feature>
<dbReference type="InterPro" id="IPR036322">
    <property type="entry name" value="WD40_repeat_dom_sf"/>
</dbReference>
<keyword evidence="2" id="KW-0053">Apoptosis</keyword>
<dbReference type="Pfam" id="PF00400">
    <property type="entry name" value="WD40"/>
    <property type="match status" value="6"/>
</dbReference>
<dbReference type="Pfam" id="PF21296">
    <property type="entry name" value="WHD_APAF1"/>
    <property type="match status" value="1"/>
</dbReference>
<accession>A0AAV2BG81</accession>
<evidence type="ECO:0000256" key="1">
    <source>
        <dbReference type="ARBA" id="ARBA00022574"/>
    </source>
</evidence>
<sequence length="1285" mass="147649">MEIKHKLYSEVQTFKDDLRPKYIIPTLLKNGTITDEESEKILDKENPPDQVDVLLSILWHKPLWELKNFIKALEKDENGESTYPWLAKKLETACNLNENVYQILVNGDVPFSTNHLLLREEKLKEIHDLLIKASDVVASRRKRCWVVLYGPIGSGKSELAAEVVRNNDLIEQHFRHGVYWLSVCRIKDDKAIKLKIKLLFKLMNIKYDFHPDDTIKHLTYLLKKEIGSKKILLILDGVCSADVIKAFDIGCLILVTTNDLSALDKCYCLKNKCENNLKNVEIYRILSNYVGCEIHQLPTVVEKICSKCEGSPLVASLIGIYMADSGNNEKKWEHLYDKLEKQGTRTLRKHFKPEEEEDGCENIGEIINLNLESIQHLKDYYLDFLIFFKDIPVSHQVLEILWDKNYFETLEIMSQLNKRCFVDMHMSEEDEYSFFYTSHDLYLDELADHIKEDEIQKRHEKLVKKILELCTLPDGSRNWTKLPESYIPSTIGYHLYKAGEHGLLKTFYTDLKFLEQIIHFTDVQHMILEYDRYESCFKNEEVEMFESFLRRNAFALSDANNDIIQLALFEPADSLVYKKAKDYAEKKSKGKYFDWSNKNGQLFHYKEKICFKVMRHAVFNHNASLVACVGDTIVEVWKPSVLDESQILYGHSGVVNYCSFNSNGEYLATASDDKTVRIFRIGTSFTSSEEKKLHSKKKSSIPNFQQNQNAQLHDYPEKEDSLIVFTDHKHNVLCCSYSPDDRFVISSDSNGTTYVWEVGTKINELPWIIIHYIKHHKPLSLCFSCFSNDGKTFGISINDSIILYDFETGNPKKEFSQNNNFFQSLIFTPDDRHILSFYDNVIFKWSVENGMETSIIDACPDKSYVICCCCISPDGNFIACGTSVPSVIIINARSQNFVKYFRGNYEYVISVMFSKDNRKLLALSSNKCIIHDLSELNDTHQYAFEGNLSVQMQKSKQEITVATSVLFNSIEVREGLNYNLISKAQSEKEKITFCSLCKNCSEVVYGTESGYVKVFNVSSKSTLELPEKHSDQVNYILHSKNNSTFFTCSMDKSIKVWDNNSNILTLTGHRHDVTMCVEFQKSSKLLSCSKDGSLRVWDISSESNVQSLSIMEGHGNQDVTFCDVCPDDVYLASSSVDGTVKVWKAENGDLLCSFFLEDGDNNRSVRCCKFSTYSKCLMVGLDNGKVFLCEFRGNQEARELATCHDFGVHRILMVSKDCIKLEPDGPLFLSMSKSIKFWSHMGQPLHTILLPSSFMGDAPPCIWTSETFDIIVVLLNSILYILKRI</sequence>
<dbReference type="PRINTS" id="PR00364">
    <property type="entry name" value="DISEASERSIST"/>
</dbReference>
<feature type="repeat" description="WD" evidence="4">
    <location>
        <begin position="648"/>
        <end position="689"/>
    </location>
</feature>
<feature type="repeat" description="WD" evidence="4">
    <location>
        <begin position="1066"/>
        <end position="1107"/>
    </location>
</feature>
<dbReference type="InterPro" id="IPR002182">
    <property type="entry name" value="NB-ARC"/>
</dbReference>
<dbReference type="Pfam" id="PF00931">
    <property type="entry name" value="NB-ARC"/>
    <property type="match status" value="1"/>
</dbReference>
<evidence type="ECO:0008006" key="10">
    <source>
        <dbReference type="Google" id="ProtNLM"/>
    </source>
</evidence>
<reference evidence="8 9" key="1">
    <citation type="submission" date="2024-04" db="EMBL/GenBank/DDBJ databases">
        <authorList>
            <person name="Rising A."/>
            <person name="Reimegard J."/>
            <person name="Sonavane S."/>
            <person name="Akerstrom W."/>
            <person name="Nylinder S."/>
            <person name="Hedman E."/>
            <person name="Kallberg Y."/>
        </authorList>
    </citation>
    <scope>NUCLEOTIDE SEQUENCE [LARGE SCALE GENOMIC DNA]</scope>
</reference>
<dbReference type="InterPro" id="IPR041452">
    <property type="entry name" value="APAF1_C"/>
</dbReference>
<dbReference type="SMART" id="SM00320">
    <property type="entry name" value="WD40"/>
    <property type="match status" value="12"/>
</dbReference>
<evidence type="ECO:0000256" key="4">
    <source>
        <dbReference type="PROSITE-ProRule" id="PRU00221"/>
    </source>
</evidence>
<organism evidence="8 9">
    <name type="scientific">Larinioides sclopetarius</name>
    <dbReference type="NCBI Taxonomy" id="280406"/>
    <lineage>
        <taxon>Eukaryota</taxon>
        <taxon>Metazoa</taxon>
        <taxon>Ecdysozoa</taxon>
        <taxon>Arthropoda</taxon>
        <taxon>Chelicerata</taxon>
        <taxon>Arachnida</taxon>
        <taxon>Araneae</taxon>
        <taxon>Araneomorphae</taxon>
        <taxon>Entelegynae</taxon>
        <taxon>Araneoidea</taxon>
        <taxon>Araneidae</taxon>
        <taxon>Larinioides</taxon>
    </lineage>
</organism>
<feature type="repeat" description="WD" evidence="4">
    <location>
        <begin position="1126"/>
        <end position="1153"/>
    </location>
</feature>
<dbReference type="InterPro" id="IPR011047">
    <property type="entry name" value="Quinoprotein_ADH-like_sf"/>
</dbReference>
<dbReference type="PROSITE" id="PS00678">
    <property type="entry name" value="WD_REPEATS_1"/>
    <property type="match status" value="2"/>
</dbReference>
<dbReference type="EMBL" id="CAXIEN010000342">
    <property type="protein sequence ID" value="CAL1294318.1"/>
    <property type="molecule type" value="Genomic_DNA"/>
</dbReference>
<dbReference type="CDD" id="cd01671">
    <property type="entry name" value="CARD"/>
    <property type="match status" value="1"/>
</dbReference>
<keyword evidence="9" id="KW-1185">Reference proteome</keyword>
<keyword evidence="3" id="KW-0677">Repeat</keyword>